<feature type="transmembrane region" description="Helical" evidence="7">
    <location>
        <begin position="223"/>
        <end position="250"/>
    </location>
</feature>
<evidence type="ECO:0000256" key="6">
    <source>
        <dbReference type="ARBA" id="ARBA00023136"/>
    </source>
</evidence>
<sequence>MSDSPGRASWGRRVRAVVPGLVAAGAAVGLSVLAHLGLPALPVMTLCVALGALAGNVLRAPVRAGHPLRRAESALRPGLSFAGRTLMRAGIVLLGLALVPADLAALGFDGVAVVAAAVGAAFVGTWAAARLFRLPGDEPVLLAAGFSICGASAIGAMSQARGTTRDASTPIALVTLCGTLSIAVLPLLAGWLGLGPLTFGYWAGAAVHDVGQVVATAQTAGAAALAAAVVVKLVRVLTLAPVTTVGAWTARRRAARHGTDGARQPGRRAPLVPLFVIGFALMVAARATGLVAPEALALAHLAQEALLGAALFGLGFAIDLRALFASASRSTGAALVAWAWIALLGLGVAAILSNGSFMV</sequence>
<dbReference type="PANTHER" id="PTHR30106:SF2">
    <property type="entry name" value="UPF0324 INNER MEMBRANE PROTEIN YEIH"/>
    <property type="match status" value="1"/>
</dbReference>
<protein>
    <submittedName>
        <fullName evidence="8">Integral membrane protein (TIGR00698 family)</fullName>
    </submittedName>
</protein>
<proteinExistence type="inferred from homology"/>
<dbReference type="Proteomes" id="UP000625033">
    <property type="component" value="Unassembled WGS sequence"/>
</dbReference>
<evidence type="ECO:0000313" key="9">
    <source>
        <dbReference type="Proteomes" id="UP000625033"/>
    </source>
</evidence>
<gene>
    <name evidence="8" type="ORF">IW252_002547</name>
</gene>
<keyword evidence="9" id="KW-1185">Reference proteome</keyword>
<feature type="transmembrane region" description="Helical" evidence="7">
    <location>
        <begin position="105"/>
        <end position="128"/>
    </location>
</feature>
<keyword evidence="3" id="KW-1003">Cell membrane</keyword>
<dbReference type="Pfam" id="PF03601">
    <property type="entry name" value="Cons_hypoth698"/>
    <property type="match status" value="1"/>
</dbReference>
<keyword evidence="5 7" id="KW-1133">Transmembrane helix</keyword>
<dbReference type="RefSeq" id="WP_331271541.1">
    <property type="nucleotide sequence ID" value="NZ_JADOTZ010000001.1"/>
</dbReference>
<evidence type="ECO:0000256" key="1">
    <source>
        <dbReference type="ARBA" id="ARBA00004651"/>
    </source>
</evidence>
<feature type="transmembrane region" description="Helical" evidence="7">
    <location>
        <begin position="171"/>
        <end position="192"/>
    </location>
</feature>
<feature type="transmembrane region" description="Helical" evidence="7">
    <location>
        <begin position="305"/>
        <end position="324"/>
    </location>
</feature>
<evidence type="ECO:0000256" key="7">
    <source>
        <dbReference type="SAM" id="Phobius"/>
    </source>
</evidence>
<keyword evidence="6 7" id="KW-0472">Membrane</keyword>
<dbReference type="InterPro" id="IPR018383">
    <property type="entry name" value="UPF0324_pro"/>
</dbReference>
<evidence type="ECO:0000256" key="2">
    <source>
        <dbReference type="ARBA" id="ARBA00007977"/>
    </source>
</evidence>
<name>A0A931D8V6_9MICC</name>
<organism evidence="8 9">
    <name type="scientific">Zhihengliuella flava</name>
    <dbReference type="NCBI Taxonomy" id="1285193"/>
    <lineage>
        <taxon>Bacteria</taxon>
        <taxon>Bacillati</taxon>
        <taxon>Actinomycetota</taxon>
        <taxon>Actinomycetes</taxon>
        <taxon>Micrococcales</taxon>
        <taxon>Micrococcaceae</taxon>
        <taxon>Zhihengliuella</taxon>
    </lineage>
</organism>
<comment type="similarity">
    <text evidence="2">Belongs to the UPF0324 family.</text>
</comment>
<keyword evidence="4 7" id="KW-0812">Transmembrane</keyword>
<evidence type="ECO:0000256" key="3">
    <source>
        <dbReference type="ARBA" id="ARBA00022475"/>
    </source>
</evidence>
<accession>A0A931D8V6</accession>
<dbReference type="EMBL" id="JADOTZ010000001">
    <property type="protein sequence ID" value="MBG6085780.1"/>
    <property type="molecule type" value="Genomic_DNA"/>
</dbReference>
<dbReference type="GO" id="GO:0005886">
    <property type="term" value="C:plasma membrane"/>
    <property type="evidence" value="ECO:0007669"/>
    <property type="project" value="UniProtKB-SubCell"/>
</dbReference>
<feature type="transmembrane region" description="Helical" evidence="7">
    <location>
        <begin position="79"/>
        <end position="99"/>
    </location>
</feature>
<feature type="transmembrane region" description="Helical" evidence="7">
    <location>
        <begin position="271"/>
        <end position="293"/>
    </location>
</feature>
<evidence type="ECO:0000256" key="5">
    <source>
        <dbReference type="ARBA" id="ARBA00022989"/>
    </source>
</evidence>
<comment type="subcellular location">
    <subcellularLocation>
        <location evidence="1">Cell membrane</location>
        <topology evidence="1">Multi-pass membrane protein</topology>
    </subcellularLocation>
</comment>
<comment type="caution">
    <text evidence="8">The sequence shown here is derived from an EMBL/GenBank/DDBJ whole genome shotgun (WGS) entry which is preliminary data.</text>
</comment>
<evidence type="ECO:0000256" key="4">
    <source>
        <dbReference type="ARBA" id="ARBA00022692"/>
    </source>
</evidence>
<feature type="transmembrane region" description="Helical" evidence="7">
    <location>
        <begin position="140"/>
        <end position="159"/>
    </location>
</feature>
<dbReference type="AlphaFoldDB" id="A0A931D8V6"/>
<feature type="transmembrane region" description="Helical" evidence="7">
    <location>
        <begin position="16"/>
        <end position="34"/>
    </location>
</feature>
<evidence type="ECO:0000313" key="8">
    <source>
        <dbReference type="EMBL" id="MBG6085780.1"/>
    </source>
</evidence>
<dbReference type="PANTHER" id="PTHR30106">
    <property type="entry name" value="INNER MEMBRANE PROTEIN YEIH-RELATED"/>
    <property type="match status" value="1"/>
</dbReference>
<feature type="transmembrane region" description="Helical" evidence="7">
    <location>
        <begin position="331"/>
        <end position="352"/>
    </location>
</feature>
<reference evidence="8" key="1">
    <citation type="submission" date="2020-11" db="EMBL/GenBank/DDBJ databases">
        <title>Sequencing the genomes of 1000 actinobacteria strains.</title>
        <authorList>
            <person name="Klenk H.-P."/>
        </authorList>
    </citation>
    <scope>NUCLEOTIDE SEQUENCE</scope>
    <source>
        <strain evidence="8">DSM 26152</strain>
    </source>
</reference>